<protein>
    <submittedName>
        <fullName evidence="1">Uncharacterized protein</fullName>
    </submittedName>
</protein>
<accession>A0AAN8Y824</accession>
<comment type="caution">
    <text evidence="1">The sequence shown here is derived from an EMBL/GenBank/DDBJ whole genome shotgun (WGS) entry which is preliminary data.</text>
</comment>
<gene>
    <name evidence="1" type="ORF">RDI58_022422</name>
</gene>
<dbReference type="AlphaFoldDB" id="A0AAN8Y824"/>
<evidence type="ECO:0000313" key="2">
    <source>
        <dbReference type="Proteomes" id="UP001371456"/>
    </source>
</evidence>
<sequence>MFFLCAGLIDIIVTKFVMFHSGGNGLYSLILEKACFNMPASLLTSVLLFPSAFHLGKTLRFSFRSSCIIFLFHKIEVREPNFVWKQLLPLIPVQHKLLGKTFTIQIKKLFAKHKDASLAKLFIMSITEKDIASNLPLPLTAPTTPESSKCKLMQIMTKED</sequence>
<dbReference type="Proteomes" id="UP001371456">
    <property type="component" value="Unassembled WGS sequence"/>
</dbReference>
<dbReference type="EMBL" id="JBANQN010000009">
    <property type="protein sequence ID" value="KAK6780238.1"/>
    <property type="molecule type" value="Genomic_DNA"/>
</dbReference>
<reference evidence="1 2" key="1">
    <citation type="submission" date="2024-02" db="EMBL/GenBank/DDBJ databases">
        <title>de novo genome assembly of Solanum bulbocastanum strain 11H21.</title>
        <authorList>
            <person name="Hosaka A.J."/>
        </authorList>
    </citation>
    <scope>NUCLEOTIDE SEQUENCE [LARGE SCALE GENOMIC DNA]</scope>
    <source>
        <tissue evidence="1">Young leaves</tissue>
    </source>
</reference>
<organism evidence="1 2">
    <name type="scientific">Solanum bulbocastanum</name>
    <name type="common">Wild potato</name>
    <dbReference type="NCBI Taxonomy" id="147425"/>
    <lineage>
        <taxon>Eukaryota</taxon>
        <taxon>Viridiplantae</taxon>
        <taxon>Streptophyta</taxon>
        <taxon>Embryophyta</taxon>
        <taxon>Tracheophyta</taxon>
        <taxon>Spermatophyta</taxon>
        <taxon>Magnoliopsida</taxon>
        <taxon>eudicotyledons</taxon>
        <taxon>Gunneridae</taxon>
        <taxon>Pentapetalae</taxon>
        <taxon>asterids</taxon>
        <taxon>lamiids</taxon>
        <taxon>Solanales</taxon>
        <taxon>Solanaceae</taxon>
        <taxon>Solanoideae</taxon>
        <taxon>Solaneae</taxon>
        <taxon>Solanum</taxon>
    </lineage>
</organism>
<keyword evidence="2" id="KW-1185">Reference proteome</keyword>
<proteinExistence type="predicted"/>
<evidence type="ECO:0000313" key="1">
    <source>
        <dbReference type="EMBL" id="KAK6780238.1"/>
    </source>
</evidence>
<name>A0AAN8Y824_SOLBU</name>